<name>A0ABV9RGH3_9PSEU</name>
<comment type="subcellular location">
    <subcellularLocation>
        <location evidence="1 6">Membrane</location>
        <topology evidence="1 6">Multi-pass membrane protein</topology>
    </subcellularLocation>
</comment>
<gene>
    <name evidence="7" type="ORF">ACFPEL_09680</name>
</gene>
<dbReference type="Pfam" id="PF01169">
    <property type="entry name" value="GDT1"/>
    <property type="match status" value="2"/>
</dbReference>
<sequence length="194" mass="20393">MSVAAITFGLVFLAEVADTSGLVTLVLASRLPARWVLVGVCAGMLVHVGVAIAAGSLLALLPERPLEAVLALIFLVGAFLIWREGEEDDDDDDEVSLKETPRTAWSVVATAFGITVLSEFADPSQIVAASLVARYGDPVAVGIGALLGLWVVSALAVWGGDRVRRYIPVKWVTRVAATIMVGLAVWTAVDAIRG</sequence>
<accession>A0ABV9RGH3</accession>
<evidence type="ECO:0000256" key="2">
    <source>
        <dbReference type="ARBA" id="ARBA00009190"/>
    </source>
</evidence>
<comment type="caution">
    <text evidence="6">Lacks conserved residue(s) required for the propagation of feature annotation.</text>
</comment>
<dbReference type="Proteomes" id="UP001595909">
    <property type="component" value="Unassembled WGS sequence"/>
</dbReference>
<keyword evidence="4 6" id="KW-1133">Transmembrane helix</keyword>
<evidence type="ECO:0000256" key="4">
    <source>
        <dbReference type="ARBA" id="ARBA00022989"/>
    </source>
</evidence>
<dbReference type="PANTHER" id="PTHR12608:SF1">
    <property type="entry name" value="TRANSMEMBRANE PROTEIN 165"/>
    <property type="match status" value="1"/>
</dbReference>
<comment type="similarity">
    <text evidence="2 6">Belongs to the GDT1 family.</text>
</comment>
<evidence type="ECO:0000256" key="6">
    <source>
        <dbReference type="RuleBase" id="RU365102"/>
    </source>
</evidence>
<evidence type="ECO:0000256" key="3">
    <source>
        <dbReference type="ARBA" id="ARBA00022692"/>
    </source>
</evidence>
<feature type="transmembrane region" description="Helical" evidence="6">
    <location>
        <begin position="139"/>
        <end position="159"/>
    </location>
</feature>
<comment type="caution">
    <text evidence="7">The sequence shown here is derived from an EMBL/GenBank/DDBJ whole genome shotgun (WGS) entry which is preliminary data.</text>
</comment>
<feature type="transmembrane region" description="Helical" evidence="6">
    <location>
        <begin position="66"/>
        <end position="82"/>
    </location>
</feature>
<keyword evidence="3 6" id="KW-0812">Transmembrane</keyword>
<evidence type="ECO:0000256" key="5">
    <source>
        <dbReference type="ARBA" id="ARBA00023136"/>
    </source>
</evidence>
<evidence type="ECO:0000256" key="1">
    <source>
        <dbReference type="ARBA" id="ARBA00004141"/>
    </source>
</evidence>
<dbReference type="PANTHER" id="PTHR12608">
    <property type="entry name" value="TRANSMEMBRANE PROTEIN HTP-1 RELATED"/>
    <property type="match status" value="1"/>
</dbReference>
<keyword evidence="5 6" id="KW-0472">Membrane</keyword>
<reference evidence="8" key="1">
    <citation type="journal article" date="2019" name="Int. J. Syst. Evol. Microbiol.">
        <title>The Global Catalogue of Microorganisms (GCM) 10K type strain sequencing project: providing services to taxonomists for standard genome sequencing and annotation.</title>
        <authorList>
            <consortium name="The Broad Institute Genomics Platform"/>
            <consortium name="The Broad Institute Genome Sequencing Center for Infectious Disease"/>
            <person name="Wu L."/>
            <person name="Ma J."/>
        </authorList>
    </citation>
    <scope>NUCLEOTIDE SEQUENCE [LARGE SCALE GENOMIC DNA]</scope>
    <source>
        <strain evidence="8">CCUG 50347</strain>
    </source>
</reference>
<proteinExistence type="inferred from homology"/>
<evidence type="ECO:0000313" key="7">
    <source>
        <dbReference type="EMBL" id="MFC4832679.1"/>
    </source>
</evidence>
<keyword evidence="8" id="KW-1185">Reference proteome</keyword>
<dbReference type="RefSeq" id="WP_274191503.1">
    <property type="nucleotide sequence ID" value="NZ_BAABHN010000020.1"/>
</dbReference>
<dbReference type="InterPro" id="IPR001727">
    <property type="entry name" value="GDT1-like"/>
</dbReference>
<evidence type="ECO:0000313" key="8">
    <source>
        <dbReference type="Proteomes" id="UP001595909"/>
    </source>
</evidence>
<feature type="transmembrane region" description="Helical" evidence="6">
    <location>
        <begin position="35"/>
        <end position="59"/>
    </location>
</feature>
<organism evidence="7 8">
    <name type="scientific">Actinomycetospora chibensis</name>
    <dbReference type="NCBI Taxonomy" id="663606"/>
    <lineage>
        <taxon>Bacteria</taxon>
        <taxon>Bacillati</taxon>
        <taxon>Actinomycetota</taxon>
        <taxon>Actinomycetes</taxon>
        <taxon>Pseudonocardiales</taxon>
        <taxon>Pseudonocardiaceae</taxon>
        <taxon>Actinomycetospora</taxon>
    </lineage>
</organism>
<dbReference type="EMBL" id="JBHSIM010000020">
    <property type="protein sequence ID" value="MFC4832679.1"/>
    <property type="molecule type" value="Genomic_DNA"/>
</dbReference>
<feature type="transmembrane region" description="Helical" evidence="6">
    <location>
        <begin position="171"/>
        <end position="189"/>
    </location>
</feature>
<protein>
    <recommendedName>
        <fullName evidence="6">GDT1 family protein</fullName>
    </recommendedName>
</protein>